<reference evidence="1 2" key="1">
    <citation type="journal article" date="2019" name="J Genomics">
        <title>The Draft Genome of a Hydrogen-producing Cyanobacterium, Arthrospira platensis NIES-46.</title>
        <authorList>
            <person name="Suzuki S."/>
            <person name="Yamaguchi H."/>
            <person name="Kawachi M."/>
        </authorList>
    </citation>
    <scope>NUCLEOTIDE SEQUENCE [LARGE SCALE GENOMIC DNA]</scope>
    <source>
        <strain evidence="1 2">NIES-46</strain>
    </source>
</reference>
<sequence>MLRKIFFGGEGLLFRLTSVTILDNKNICNFFNLTKISIMRLYINTLALTPGACQASAPGRAEKIFF</sequence>
<evidence type="ECO:0000313" key="1">
    <source>
        <dbReference type="EMBL" id="GCE96308.1"/>
    </source>
</evidence>
<keyword evidence="2" id="KW-1185">Reference proteome</keyword>
<comment type="caution">
    <text evidence="1">The sequence shown here is derived from an EMBL/GenBank/DDBJ whole genome shotgun (WGS) entry which is preliminary data.</text>
</comment>
<dbReference type="EMBL" id="BIMW01000179">
    <property type="protein sequence ID" value="GCE96308.1"/>
    <property type="molecule type" value="Genomic_DNA"/>
</dbReference>
<protein>
    <submittedName>
        <fullName evidence="1">Uncharacterized protein</fullName>
    </submittedName>
</protein>
<proteinExistence type="predicted"/>
<evidence type="ECO:0000313" key="2">
    <source>
        <dbReference type="Proteomes" id="UP000326169"/>
    </source>
</evidence>
<gene>
    <name evidence="1" type="ORF">NIES46_43770</name>
</gene>
<organism evidence="1 2">
    <name type="scientific">Limnospira platensis NIES-46</name>
    <dbReference type="NCBI Taxonomy" id="1236695"/>
    <lineage>
        <taxon>Bacteria</taxon>
        <taxon>Bacillati</taxon>
        <taxon>Cyanobacteriota</taxon>
        <taxon>Cyanophyceae</taxon>
        <taxon>Oscillatoriophycideae</taxon>
        <taxon>Oscillatoriales</taxon>
        <taxon>Sirenicapillariaceae</taxon>
        <taxon>Limnospira</taxon>
    </lineage>
</organism>
<accession>A0A5M3TE91</accession>
<dbReference type="Proteomes" id="UP000326169">
    <property type="component" value="Unassembled WGS sequence"/>
</dbReference>
<name>A0A5M3TE91_LIMPL</name>